<feature type="region of interest" description="Disordered" evidence="1">
    <location>
        <begin position="133"/>
        <end position="173"/>
    </location>
</feature>
<proteinExistence type="predicted"/>
<dbReference type="AlphaFoldDB" id="A0A8S9ZA25"/>
<reference evidence="2" key="1">
    <citation type="submission" date="2019-07" db="EMBL/GenBank/DDBJ databases">
        <title>Annotation for the trematode Paragonimus miyazaki's.</title>
        <authorList>
            <person name="Choi Y.-J."/>
        </authorList>
    </citation>
    <scope>NUCLEOTIDE SEQUENCE</scope>
    <source>
        <strain evidence="2">Japan</strain>
    </source>
</reference>
<evidence type="ECO:0000313" key="3">
    <source>
        <dbReference type="Proteomes" id="UP000822476"/>
    </source>
</evidence>
<organism evidence="2 3">
    <name type="scientific">Paragonimus skrjabini miyazakii</name>
    <dbReference type="NCBI Taxonomy" id="59628"/>
    <lineage>
        <taxon>Eukaryota</taxon>
        <taxon>Metazoa</taxon>
        <taxon>Spiralia</taxon>
        <taxon>Lophotrochozoa</taxon>
        <taxon>Platyhelminthes</taxon>
        <taxon>Trematoda</taxon>
        <taxon>Digenea</taxon>
        <taxon>Plagiorchiida</taxon>
        <taxon>Troglotremata</taxon>
        <taxon>Troglotrematidae</taxon>
        <taxon>Paragonimus</taxon>
    </lineage>
</organism>
<feature type="compositionally biased region" description="Polar residues" evidence="1">
    <location>
        <begin position="133"/>
        <end position="152"/>
    </location>
</feature>
<comment type="caution">
    <text evidence="2">The sequence shown here is derived from an EMBL/GenBank/DDBJ whole genome shotgun (WGS) entry which is preliminary data.</text>
</comment>
<gene>
    <name evidence="2" type="ORF">EG68_00117</name>
</gene>
<evidence type="ECO:0000313" key="2">
    <source>
        <dbReference type="EMBL" id="KAF7262606.1"/>
    </source>
</evidence>
<dbReference type="Proteomes" id="UP000822476">
    <property type="component" value="Unassembled WGS sequence"/>
</dbReference>
<feature type="region of interest" description="Disordered" evidence="1">
    <location>
        <begin position="752"/>
        <end position="787"/>
    </location>
</feature>
<protein>
    <submittedName>
        <fullName evidence="2">Uncharacterized protein</fullName>
    </submittedName>
</protein>
<feature type="compositionally biased region" description="Polar residues" evidence="1">
    <location>
        <begin position="756"/>
        <end position="767"/>
    </location>
</feature>
<dbReference type="OrthoDB" id="6246888at2759"/>
<sequence length="787" mass="88235">MQYSNQLLLNAADLVNLIYARIVTFLEKRTLAHHGCTTIMLEKSSPLWINSNMLFLCVSLICLNFRAKMFRRASFRFRESVGVQPAKKTTTCAVCENGLSSQDSTMAGLSFNCPRSISQSSCAVRSDVSTDQSRGGWSQVNTCTNPDESTGESGYETIERPTGPNTSDDETVNEWTKCSSNGLSKKRSRLSAWILQILNSLNQFRQAFATGNPINKSSDSSQIPSTTHLDGHKCMHTEDKWPCEGVTALPEWDPCGIRTKQYNSGHSFNQHVNHKDHVPTVNARRGAFRIRQLRRKHDSTKVCDQTDFGRLSTTDQSTEVINESQKIADLTQHPLTRDLDSISLTSTSDIIDPIYSQVRNSLDELTQDEGYDNITLLTDEEIDRAVGCEFCWKRNSLQSQHISAHPSAHIYYELNKLKSEDRGRGSYTPRQRLDQESSCSAWSIRPTNQTAREGHFGRPSVQEPVREQTRSVTPPELPARLYGQSTVNLVNRLRHVLQMRWSVNRLLIAASRSSVKHKQKAATLSGLSGSPQSDCGLLPPHSFRNLGEVFQASCPTRLTLSNGFRLLRIGRKTAGSKSKCLIHCSSSINLTGTQLEQSKPLSEQSERDQFFEDIRRAPHHPELSVNERLAVQKSSPVVSNVGPMWTPSLRHNRSDSLGSSTWAIDVVSTTHLESTVAPGQESHIRHIDSEIDISEATVTCHCQTSDFNPGPLRHIFLPRQKHLQQQSKEMLDTTQAAMNNIALKSSYRRTRLPLQNKLTGGEQSLTMSPLMERSIEDEETRQLIGLH</sequence>
<accession>A0A8S9ZA25</accession>
<name>A0A8S9ZA25_9TREM</name>
<feature type="region of interest" description="Disordered" evidence="1">
    <location>
        <begin position="450"/>
        <end position="478"/>
    </location>
</feature>
<keyword evidence="3" id="KW-1185">Reference proteome</keyword>
<evidence type="ECO:0000256" key="1">
    <source>
        <dbReference type="SAM" id="MobiDB-lite"/>
    </source>
</evidence>
<dbReference type="EMBL" id="JTDE01000023">
    <property type="protein sequence ID" value="KAF7262606.1"/>
    <property type="molecule type" value="Genomic_DNA"/>
</dbReference>